<dbReference type="Proteomes" id="UP000324575">
    <property type="component" value="Unassembled WGS sequence"/>
</dbReference>
<comment type="similarity">
    <text evidence="1">Belongs to the glycosyl hydrolase 2 family.</text>
</comment>
<dbReference type="EMBL" id="SNRX01000180">
    <property type="protein sequence ID" value="KAA6299948.1"/>
    <property type="molecule type" value="Genomic_DNA"/>
</dbReference>
<dbReference type="SUPFAM" id="SSF49785">
    <property type="entry name" value="Galactose-binding domain-like"/>
    <property type="match status" value="1"/>
</dbReference>
<evidence type="ECO:0000313" key="5">
    <source>
        <dbReference type="Proteomes" id="UP000324575"/>
    </source>
</evidence>
<dbReference type="Pfam" id="PF02837">
    <property type="entry name" value="Glyco_hydro_2_N"/>
    <property type="match status" value="1"/>
</dbReference>
<dbReference type="PANTHER" id="PTHR42732:SF1">
    <property type="entry name" value="BETA-MANNOSIDASE"/>
    <property type="match status" value="1"/>
</dbReference>
<dbReference type="InterPro" id="IPR008979">
    <property type="entry name" value="Galactose-bd-like_sf"/>
</dbReference>
<proteinExistence type="inferred from homology"/>
<keyword evidence="4" id="KW-0326">Glycosidase</keyword>
<accession>A0A5M8NUH7</accession>
<feature type="domain" description="Glycosyl hydrolases family 2 sugar binding" evidence="3">
    <location>
        <begin position="28"/>
        <end position="186"/>
    </location>
</feature>
<protein>
    <submittedName>
        <fullName evidence="4">Beta-galactosidase BoGH2A</fullName>
        <ecNumber evidence="4">3.2.1.23</ecNumber>
    </submittedName>
</protein>
<evidence type="ECO:0000256" key="2">
    <source>
        <dbReference type="SAM" id="SignalP"/>
    </source>
</evidence>
<dbReference type="GO" id="GO:0005975">
    <property type="term" value="P:carbohydrate metabolic process"/>
    <property type="evidence" value="ECO:0007669"/>
    <property type="project" value="InterPro"/>
</dbReference>
<evidence type="ECO:0000259" key="3">
    <source>
        <dbReference type="Pfam" id="PF02837"/>
    </source>
</evidence>
<feature type="chain" id="PRO_5024394830" evidence="2">
    <location>
        <begin position="18"/>
        <end position="209"/>
    </location>
</feature>
<name>A0A5M8NUH7_9BACT</name>
<gene>
    <name evidence="4" type="ORF">EZS26_003912</name>
</gene>
<keyword evidence="4" id="KW-0378">Hydrolase</keyword>
<reference evidence="4 5" key="1">
    <citation type="submission" date="2019-03" db="EMBL/GenBank/DDBJ databases">
        <title>Single cell metagenomics reveals metabolic interactions within the superorganism composed of flagellate Streblomastix strix and complex community of Bacteroidetes bacteria on its surface.</title>
        <authorList>
            <person name="Treitli S.C."/>
            <person name="Kolisko M."/>
            <person name="Husnik F."/>
            <person name="Keeling P."/>
            <person name="Hampl V."/>
        </authorList>
    </citation>
    <scope>NUCLEOTIDE SEQUENCE [LARGE SCALE GENOMIC DNA]</scope>
    <source>
        <strain evidence="4">St1</strain>
    </source>
</reference>
<evidence type="ECO:0000313" key="4">
    <source>
        <dbReference type="EMBL" id="KAA6299948.1"/>
    </source>
</evidence>
<dbReference type="Gene3D" id="2.60.120.260">
    <property type="entry name" value="Galactose-binding domain-like"/>
    <property type="match status" value="1"/>
</dbReference>
<dbReference type="InterPro" id="IPR006104">
    <property type="entry name" value="Glyco_hydro_2_N"/>
</dbReference>
<dbReference type="AlphaFoldDB" id="A0A5M8NUH7"/>
<comment type="caution">
    <text evidence="4">The sequence shown here is derived from an EMBL/GenBank/DDBJ whole genome shotgun (WGS) entry which is preliminary data.</text>
</comment>
<dbReference type="GO" id="GO:0004565">
    <property type="term" value="F:beta-galactosidase activity"/>
    <property type="evidence" value="ECO:0007669"/>
    <property type="project" value="UniProtKB-EC"/>
</dbReference>
<organism evidence="4 5">
    <name type="scientific">Candidatus Ordinivivax streblomastigis</name>
    <dbReference type="NCBI Taxonomy" id="2540710"/>
    <lineage>
        <taxon>Bacteria</taxon>
        <taxon>Pseudomonadati</taxon>
        <taxon>Bacteroidota</taxon>
        <taxon>Bacteroidia</taxon>
        <taxon>Bacteroidales</taxon>
        <taxon>Candidatus Ordinivivax</taxon>
    </lineage>
</organism>
<keyword evidence="2" id="KW-0732">Signal</keyword>
<dbReference type="PANTHER" id="PTHR42732">
    <property type="entry name" value="BETA-GALACTOSIDASE"/>
    <property type="match status" value="1"/>
</dbReference>
<sequence length="209" mass="23556">MKLFLMAICLWASVATAQTRTEVLLEKNWKFSRTDNAGAVQPEFDDTQWQIVNIPHDWAIYGPFDGNADVQNVAIVQDGETKASLKAGRTGGLPFIGVGWYRLRFDAPAFGKEKKASILFDGAMSNARVYLNGQEVGGWSYGYNSFHFDISPYLKEKNNVLAVRLENYPESSRWYPGAGLYRNVHLTITDNEHIPVWGTQLTTPVYIEI</sequence>
<dbReference type="EC" id="3.2.1.23" evidence="4"/>
<feature type="signal peptide" evidence="2">
    <location>
        <begin position="1"/>
        <end position="17"/>
    </location>
</feature>
<evidence type="ECO:0000256" key="1">
    <source>
        <dbReference type="ARBA" id="ARBA00007401"/>
    </source>
</evidence>
<dbReference type="InterPro" id="IPR051913">
    <property type="entry name" value="GH2_Domain-Containing"/>
</dbReference>